<dbReference type="EMBL" id="VSRR010128431">
    <property type="protein sequence ID" value="MPD01743.1"/>
    <property type="molecule type" value="Genomic_DNA"/>
</dbReference>
<gene>
    <name evidence="2" type="ORF">E2C01_097283</name>
</gene>
<proteinExistence type="predicted"/>
<sequence length="70" mass="7342">MIRRRGGGDRHPPSLRPHHSPPSVPPPPLLPHGDRLPTVVLVAVKVVCAGPLTPHPSPRTGHGLRPAAAV</sequence>
<evidence type="ECO:0000313" key="2">
    <source>
        <dbReference type="EMBL" id="MPD01743.1"/>
    </source>
</evidence>
<protein>
    <submittedName>
        <fullName evidence="2">Uncharacterized protein</fullName>
    </submittedName>
</protein>
<organism evidence="2 3">
    <name type="scientific">Portunus trituberculatus</name>
    <name type="common">Swimming crab</name>
    <name type="synonym">Neptunus trituberculatus</name>
    <dbReference type="NCBI Taxonomy" id="210409"/>
    <lineage>
        <taxon>Eukaryota</taxon>
        <taxon>Metazoa</taxon>
        <taxon>Ecdysozoa</taxon>
        <taxon>Arthropoda</taxon>
        <taxon>Crustacea</taxon>
        <taxon>Multicrustacea</taxon>
        <taxon>Malacostraca</taxon>
        <taxon>Eumalacostraca</taxon>
        <taxon>Eucarida</taxon>
        <taxon>Decapoda</taxon>
        <taxon>Pleocyemata</taxon>
        <taxon>Brachyura</taxon>
        <taxon>Eubrachyura</taxon>
        <taxon>Portunoidea</taxon>
        <taxon>Portunidae</taxon>
        <taxon>Portuninae</taxon>
        <taxon>Portunus</taxon>
    </lineage>
</organism>
<dbReference type="Proteomes" id="UP000324222">
    <property type="component" value="Unassembled WGS sequence"/>
</dbReference>
<evidence type="ECO:0000313" key="3">
    <source>
        <dbReference type="Proteomes" id="UP000324222"/>
    </source>
</evidence>
<dbReference type="AlphaFoldDB" id="A0A5B7K013"/>
<accession>A0A5B7K013</accession>
<comment type="caution">
    <text evidence="2">The sequence shown here is derived from an EMBL/GenBank/DDBJ whole genome shotgun (WGS) entry which is preliminary data.</text>
</comment>
<feature type="compositionally biased region" description="Basic and acidic residues" evidence="1">
    <location>
        <begin position="1"/>
        <end position="12"/>
    </location>
</feature>
<feature type="region of interest" description="Disordered" evidence="1">
    <location>
        <begin position="1"/>
        <end position="34"/>
    </location>
</feature>
<keyword evidence="3" id="KW-1185">Reference proteome</keyword>
<name>A0A5B7K013_PORTR</name>
<feature type="compositionally biased region" description="Pro residues" evidence="1">
    <location>
        <begin position="20"/>
        <end position="30"/>
    </location>
</feature>
<evidence type="ECO:0000256" key="1">
    <source>
        <dbReference type="SAM" id="MobiDB-lite"/>
    </source>
</evidence>
<reference evidence="2 3" key="1">
    <citation type="submission" date="2019-05" db="EMBL/GenBank/DDBJ databases">
        <title>Another draft genome of Portunus trituberculatus and its Hox gene families provides insights of decapod evolution.</title>
        <authorList>
            <person name="Jeong J.-H."/>
            <person name="Song I."/>
            <person name="Kim S."/>
            <person name="Choi T."/>
            <person name="Kim D."/>
            <person name="Ryu S."/>
            <person name="Kim W."/>
        </authorList>
    </citation>
    <scope>NUCLEOTIDE SEQUENCE [LARGE SCALE GENOMIC DNA]</scope>
    <source>
        <tissue evidence="2">Muscle</tissue>
    </source>
</reference>
<feature type="region of interest" description="Disordered" evidence="1">
    <location>
        <begin position="50"/>
        <end position="70"/>
    </location>
</feature>